<name>A0A6A6BP26_9PEZI</name>
<keyword evidence="2" id="KW-0732">Signal</keyword>
<keyword evidence="4" id="KW-1185">Reference proteome</keyword>
<evidence type="ECO:0000313" key="3">
    <source>
        <dbReference type="EMBL" id="KAF2145193.1"/>
    </source>
</evidence>
<gene>
    <name evidence="3" type="ORF">K452DRAFT_136125</name>
</gene>
<feature type="region of interest" description="Disordered" evidence="1">
    <location>
        <begin position="54"/>
        <end position="91"/>
    </location>
</feature>
<feature type="signal peptide" evidence="2">
    <location>
        <begin position="1"/>
        <end position="17"/>
    </location>
</feature>
<feature type="chain" id="PRO_5025478019" description="Secreted protein" evidence="2">
    <location>
        <begin position="18"/>
        <end position="91"/>
    </location>
</feature>
<reference evidence="3" key="1">
    <citation type="journal article" date="2020" name="Stud. Mycol.">
        <title>101 Dothideomycetes genomes: a test case for predicting lifestyles and emergence of pathogens.</title>
        <authorList>
            <person name="Haridas S."/>
            <person name="Albert R."/>
            <person name="Binder M."/>
            <person name="Bloem J."/>
            <person name="Labutti K."/>
            <person name="Salamov A."/>
            <person name="Andreopoulos B."/>
            <person name="Baker S."/>
            <person name="Barry K."/>
            <person name="Bills G."/>
            <person name="Bluhm B."/>
            <person name="Cannon C."/>
            <person name="Castanera R."/>
            <person name="Culley D."/>
            <person name="Daum C."/>
            <person name="Ezra D."/>
            <person name="Gonzalez J."/>
            <person name="Henrissat B."/>
            <person name="Kuo A."/>
            <person name="Liang C."/>
            <person name="Lipzen A."/>
            <person name="Lutzoni F."/>
            <person name="Magnuson J."/>
            <person name="Mondo S."/>
            <person name="Nolan M."/>
            <person name="Ohm R."/>
            <person name="Pangilinan J."/>
            <person name="Park H.-J."/>
            <person name="Ramirez L."/>
            <person name="Alfaro M."/>
            <person name="Sun H."/>
            <person name="Tritt A."/>
            <person name="Yoshinaga Y."/>
            <person name="Zwiers L.-H."/>
            <person name="Turgeon B."/>
            <person name="Goodwin S."/>
            <person name="Spatafora J."/>
            <person name="Crous P."/>
            <person name="Grigoriev I."/>
        </authorList>
    </citation>
    <scope>NUCLEOTIDE SEQUENCE</scope>
    <source>
        <strain evidence="3">CBS 121167</strain>
    </source>
</reference>
<organism evidence="3 4">
    <name type="scientific">Aplosporella prunicola CBS 121167</name>
    <dbReference type="NCBI Taxonomy" id="1176127"/>
    <lineage>
        <taxon>Eukaryota</taxon>
        <taxon>Fungi</taxon>
        <taxon>Dikarya</taxon>
        <taxon>Ascomycota</taxon>
        <taxon>Pezizomycotina</taxon>
        <taxon>Dothideomycetes</taxon>
        <taxon>Dothideomycetes incertae sedis</taxon>
        <taxon>Botryosphaeriales</taxon>
        <taxon>Aplosporellaceae</taxon>
        <taxon>Aplosporella</taxon>
    </lineage>
</organism>
<feature type="compositionally biased region" description="Polar residues" evidence="1">
    <location>
        <begin position="71"/>
        <end position="91"/>
    </location>
</feature>
<dbReference type="Proteomes" id="UP000799438">
    <property type="component" value="Unassembled WGS sequence"/>
</dbReference>
<protein>
    <recommendedName>
        <fullName evidence="5">Secreted protein</fullName>
    </recommendedName>
</protein>
<accession>A0A6A6BP26</accession>
<evidence type="ECO:0000256" key="1">
    <source>
        <dbReference type="SAM" id="MobiDB-lite"/>
    </source>
</evidence>
<evidence type="ECO:0000256" key="2">
    <source>
        <dbReference type="SAM" id="SignalP"/>
    </source>
</evidence>
<evidence type="ECO:0000313" key="4">
    <source>
        <dbReference type="Proteomes" id="UP000799438"/>
    </source>
</evidence>
<dbReference type="AlphaFoldDB" id="A0A6A6BP26"/>
<sequence>MLSVAATLRRFLSVLLALPFCYSRNSAFGSSNGKACITWATIVSGSSCFGTSYQQEWPKPEPSKSPRRNGRTFSVTELDGKQTSSGPCVVG</sequence>
<dbReference type="RefSeq" id="XP_033400905.1">
    <property type="nucleotide sequence ID" value="XM_033535334.1"/>
</dbReference>
<dbReference type="EMBL" id="ML995478">
    <property type="protein sequence ID" value="KAF2145193.1"/>
    <property type="molecule type" value="Genomic_DNA"/>
</dbReference>
<evidence type="ECO:0008006" key="5">
    <source>
        <dbReference type="Google" id="ProtNLM"/>
    </source>
</evidence>
<proteinExistence type="predicted"/>
<dbReference type="GeneID" id="54292828"/>